<accession>A0ABQ4PX31</accession>
<dbReference type="InterPro" id="IPR001387">
    <property type="entry name" value="Cro/C1-type_HTH"/>
</dbReference>
<sequence length="147" mass="16262">MPTAPANIRGRIKKNRKAARANEAAFIDKQVGEAIRRRRTALGLKQDQIALALEISYQQIQKYEAGTNRVSAGRLAQIAHELSVPVGYFFDGLALREHQSITLEQTGGPNHLHPSSPPLEQWLDVIGKLKNPEIAFALFTLAKVLSQ</sequence>
<reference evidence="2" key="2">
    <citation type="journal article" date="2023" name="ISME Commun">
        <title>Characterization of a bloom-associated alphaproteobacterial lineage, 'Candidatus Phycosocius': insights into freshwater algal-bacterial interactions.</title>
        <authorList>
            <person name="Tanabe Y."/>
            <person name="Yamaguchi H."/>
            <person name="Yoshida M."/>
            <person name="Kai A."/>
            <person name="Okazaki Y."/>
        </authorList>
    </citation>
    <scope>NUCLEOTIDE SEQUENCE</scope>
    <source>
        <strain evidence="2">BOTRYCO-1</strain>
    </source>
</reference>
<dbReference type="EMBL" id="BPFZ01000010">
    <property type="protein sequence ID" value="GIU67555.1"/>
    <property type="molecule type" value="Genomic_DNA"/>
</dbReference>
<evidence type="ECO:0000259" key="1">
    <source>
        <dbReference type="PROSITE" id="PS50943"/>
    </source>
</evidence>
<comment type="caution">
    <text evidence="2">The sequence shown here is derived from an EMBL/GenBank/DDBJ whole genome shotgun (WGS) entry which is preliminary data.</text>
</comment>
<dbReference type="SUPFAM" id="SSF47413">
    <property type="entry name" value="lambda repressor-like DNA-binding domains"/>
    <property type="match status" value="1"/>
</dbReference>
<dbReference type="PROSITE" id="PS50943">
    <property type="entry name" value="HTH_CROC1"/>
    <property type="match status" value="1"/>
</dbReference>
<dbReference type="InterPro" id="IPR010982">
    <property type="entry name" value="Lambda_DNA-bd_dom_sf"/>
</dbReference>
<organism evidence="2 3">
    <name type="scientific">Candidatus Phycosocius spiralis</name>
    <dbReference type="NCBI Taxonomy" id="2815099"/>
    <lineage>
        <taxon>Bacteria</taxon>
        <taxon>Pseudomonadati</taxon>
        <taxon>Pseudomonadota</taxon>
        <taxon>Alphaproteobacteria</taxon>
        <taxon>Caulobacterales</taxon>
        <taxon>Caulobacterales incertae sedis</taxon>
        <taxon>Candidatus Phycosocius</taxon>
    </lineage>
</organism>
<keyword evidence="3" id="KW-1185">Reference proteome</keyword>
<dbReference type="Pfam" id="PF01381">
    <property type="entry name" value="HTH_3"/>
    <property type="match status" value="1"/>
</dbReference>
<name>A0ABQ4PX31_9PROT</name>
<dbReference type="Proteomes" id="UP001161064">
    <property type="component" value="Unassembled WGS sequence"/>
</dbReference>
<dbReference type="RefSeq" id="WP_284360488.1">
    <property type="nucleotide sequence ID" value="NZ_BPFZ01000010.1"/>
</dbReference>
<evidence type="ECO:0000313" key="3">
    <source>
        <dbReference type="Proteomes" id="UP001161064"/>
    </source>
</evidence>
<evidence type="ECO:0000313" key="2">
    <source>
        <dbReference type="EMBL" id="GIU67555.1"/>
    </source>
</evidence>
<proteinExistence type="predicted"/>
<feature type="domain" description="HTH cro/C1-type" evidence="1">
    <location>
        <begin position="35"/>
        <end position="89"/>
    </location>
</feature>
<dbReference type="CDD" id="cd00093">
    <property type="entry name" value="HTH_XRE"/>
    <property type="match status" value="1"/>
</dbReference>
<reference evidence="2" key="1">
    <citation type="submission" date="2021-05" db="EMBL/GenBank/DDBJ databases">
        <authorList>
            <person name="Tanabe Y."/>
        </authorList>
    </citation>
    <scope>NUCLEOTIDE SEQUENCE</scope>
    <source>
        <strain evidence="2">BOTRYCO-1</strain>
    </source>
</reference>
<dbReference type="Gene3D" id="1.10.260.40">
    <property type="entry name" value="lambda repressor-like DNA-binding domains"/>
    <property type="match status" value="1"/>
</dbReference>
<protein>
    <recommendedName>
        <fullName evidence="1">HTH cro/C1-type domain-containing protein</fullName>
    </recommendedName>
</protein>
<dbReference type="SMART" id="SM00530">
    <property type="entry name" value="HTH_XRE"/>
    <property type="match status" value="1"/>
</dbReference>
<gene>
    <name evidence="2" type="ORF">PsB1_1709</name>
</gene>